<dbReference type="FunFam" id="3.40.910.10:FF:000010">
    <property type="entry name" value="Deoxyhypusine synthase"/>
    <property type="match status" value="1"/>
</dbReference>
<dbReference type="GO" id="GO:0005737">
    <property type="term" value="C:cytoplasm"/>
    <property type="evidence" value="ECO:0007669"/>
    <property type="project" value="TreeGrafter"/>
</dbReference>
<proteinExistence type="inferred from homology"/>
<evidence type="ECO:0000256" key="2">
    <source>
        <dbReference type="ARBA" id="ARBA00023027"/>
    </source>
</evidence>
<evidence type="ECO:0000256" key="1">
    <source>
        <dbReference type="ARBA" id="ARBA00009892"/>
    </source>
</evidence>
<gene>
    <name evidence="3" type="primary">dys</name>
    <name evidence="3" type="ORF">MSIBF_A1480017</name>
</gene>
<reference evidence="3" key="1">
    <citation type="submission" date="2014-09" db="EMBL/GenBank/DDBJ databases">
        <authorList>
            <person name="Probst J Alexander"/>
        </authorList>
    </citation>
    <scope>NUCLEOTIDE SEQUENCE</scope>
</reference>
<dbReference type="Pfam" id="PF01916">
    <property type="entry name" value="DS"/>
    <property type="match status" value="1"/>
</dbReference>
<dbReference type="PANTHER" id="PTHR11703">
    <property type="entry name" value="DEOXYHYPUSINE SYNTHASE"/>
    <property type="match status" value="1"/>
</dbReference>
<dbReference type="InterPro" id="IPR002773">
    <property type="entry name" value="Deoxyhypusine_synthase"/>
</dbReference>
<sequence>MNQNLNSRPVRDMKAGKFTANEIINQMFEGGGFTAKKVADGVDIWEAMENKKNCIKFLSFPADIIATGTRGIIKDLIKHKLVDVVITTCGTLDHDLARIWKDYYHGKFESDDIELREKGINRLGNIFVPNESYGIILEEKMQKILNKIYKDKDTELGTHEIIKDFGKAIENEKNAEESIVYWAYKNDIPIFVPGITDGAFGFQLFMFWQNHKNFRINLFKDEKELADIVFTAKNTGALMLGGGISKHHTIWWNQFRDGLNFAVFITTAVESDGSLSGARTREAISWGKINEKAKHITIEGDVTVLLPLMSDALFERIKKI</sequence>
<name>A0A098E6E5_9ZZZZ</name>
<comment type="similarity">
    <text evidence="1">Belongs to the deoxyhypusine synthase family.</text>
</comment>
<protein>
    <submittedName>
        <fullName evidence="3">Putative deoxyhypusine synthase</fullName>
        <ecNumber evidence="3">2.5.1.46</ecNumber>
    </submittedName>
</protein>
<dbReference type="EC" id="2.5.1.46" evidence="3"/>
<dbReference type="Gene3D" id="3.40.910.10">
    <property type="entry name" value="Deoxyhypusine synthase"/>
    <property type="match status" value="1"/>
</dbReference>
<keyword evidence="2" id="KW-0520">NAD</keyword>
<evidence type="ECO:0000313" key="3">
    <source>
        <dbReference type="EMBL" id="CEG11497.1"/>
    </source>
</evidence>
<accession>A0A098E6E5</accession>
<dbReference type="PANTHER" id="PTHR11703:SF0">
    <property type="entry name" value="DEOXYHYPUSINE SYNTHASE"/>
    <property type="match status" value="1"/>
</dbReference>
<dbReference type="AlphaFoldDB" id="A0A098E6E5"/>
<dbReference type="GO" id="GO:0034038">
    <property type="term" value="F:deoxyhypusine synthase activity"/>
    <property type="evidence" value="ECO:0007669"/>
    <property type="project" value="UniProtKB-EC"/>
</dbReference>
<dbReference type="NCBIfam" id="NF002294">
    <property type="entry name" value="PRK01221.1"/>
    <property type="match status" value="1"/>
</dbReference>
<keyword evidence="3" id="KW-0808">Transferase</keyword>
<dbReference type="EMBL" id="CCXY01000055">
    <property type="protein sequence ID" value="CEG11497.1"/>
    <property type="molecule type" value="Genomic_DNA"/>
</dbReference>
<dbReference type="SUPFAM" id="SSF52467">
    <property type="entry name" value="DHS-like NAD/FAD-binding domain"/>
    <property type="match status" value="1"/>
</dbReference>
<dbReference type="InterPro" id="IPR036982">
    <property type="entry name" value="Deoxyhypusine_synthase_sf"/>
</dbReference>
<organism evidence="3">
    <name type="scientific">groundwater metagenome</name>
    <dbReference type="NCBI Taxonomy" id="717931"/>
    <lineage>
        <taxon>unclassified sequences</taxon>
        <taxon>metagenomes</taxon>
        <taxon>ecological metagenomes</taxon>
    </lineage>
</organism>
<dbReference type="InterPro" id="IPR029035">
    <property type="entry name" value="DHS-like_NAD/FAD-binding_dom"/>
</dbReference>